<accession>A0A841ASP8</accession>
<keyword evidence="3" id="KW-1185">Reference proteome</keyword>
<comment type="caution">
    <text evidence="2">The sequence shown here is derived from an EMBL/GenBank/DDBJ whole genome shotgun (WGS) entry which is preliminary data.</text>
</comment>
<reference evidence="2 3" key="1">
    <citation type="submission" date="2020-08" db="EMBL/GenBank/DDBJ databases">
        <title>Sequencing the genomes of 1000 actinobacteria strains.</title>
        <authorList>
            <person name="Klenk H.-P."/>
        </authorList>
    </citation>
    <scope>NUCLEOTIDE SEQUENCE [LARGE SCALE GENOMIC DNA]</scope>
    <source>
        <strain evidence="2 3">DSM 105784</strain>
    </source>
</reference>
<dbReference type="RefSeq" id="WP_184239106.1">
    <property type="nucleotide sequence ID" value="NZ_JACHMJ010000001.1"/>
</dbReference>
<dbReference type="Gene3D" id="2.30.40.10">
    <property type="entry name" value="Urease, subunit C, domain 1"/>
    <property type="match status" value="1"/>
</dbReference>
<dbReference type="EMBL" id="JACHMJ010000001">
    <property type="protein sequence ID" value="MBB5844706.1"/>
    <property type="molecule type" value="Genomic_DNA"/>
</dbReference>
<proteinExistence type="predicted"/>
<dbReference type="InterPro" id="IPR013108">
    <property type="entry name" value="Amidohydro_3"/>
</dbReference>
<dbReference type="Pfam" id="PF07969">
    <property type="entry name" value="Amidohydro_3"/>
    <property type="match status" value="1"/>
</dbReference>
<dbReference type="AlphaFoldDB" id="A0A841ASP8"/>
<name>A0A841ASP8_9MICO</name>
<feature type="domain" description="Amidohydrolase 3" evidence="1">
    <location>
        <begin position="44"/>
        <end position="480"/>
    </location>
</feature>
<dbReference type="SUPFAM" id="SSF51556">
    <property type="entry name" value="Metallo-dependent hydrolases"/>
    <property type="match status" value="1"/>
</dbReference>
<dbReference type="Gene3D" id="3.10.310.70">
    <property type="match status" value="1"/>
</dbReference>
<protein>
    <submittedName>
        <fullName evidence="2">Putative amidohydrolase YtcJ</fullName>
    </submittedName>
</protein>
<keyword evidence="2" id="KW-0378">Hydrolase</keyword>
<gene>
    <name evidence="2" type="ORF">HD599_003029</name>
</gene>
<evidence type="ECO:0000313" key="3">
    <source>
        <dbReference type="Proteomes" id="UP000536685"/>
    </source>
</evidence>
<dbReference type="PANTHER" id="PTHR22642">
    <property type="entry name" value="IMIDAZOLONEPROPIONASE"/>
    <property type="match status" value="1"/>
</dbReference>
<evidence type="ECO:0000259" key="1">
    <source>
        <dbReference type="Pfam" id="PF07969"/>
    </source>
</evidence>
<dbReference type="Gene3D" id="3.20.20.140">
    <property type="entry name" value="Metal-dependent hydrolases"/>
    <property type="match status" value="1"/>
</dbReference>
<dbReference type="InterPro" id="IPR032466">
    <property type="entry name" value="Metal_Hydrolase"/>
</dbReference>
<sequence length="483" mass="51062">MTELIIRGARVRGRDGLRDVVVRDGTVASVAPAGASAGGIPTLEADGRWLMPGLWDAHVHFTQWVVRRQRVDLAPADSAAAAVGIMRDALHRDDRVLVGYGFRDGLWADAPTRAALDAIAPDRPVILISGDLHCGWMNTAAGRHLGVEVPHDGVLREFEWIAALDVLDRDGQPGTDAYRAAADAAAARGVVGIVEFENADNTALWPARVAAGVTALRVETSVWPDRLDAAIAAGLRTGDALDASGIIRMGRLKIVVDGSLNTRTAFCWDPYPGIAADHPHPCGVLSVPPEEVEALLARARDAGIAPAVHAIGDRANSAVLDAFERLGIAGTVEHAQLVSSTDFARFGRLGLTASVQPEHAMDDRDVADRYWAGRTDRAFAFGSLHRAGATLALGSDAPVAPLDPWLAIGAAVSRQRDGRESWHPAERLPLDVALESSTRGAVVAPGALADLVLVDEDPALSDNLREMPVAATLLGGRITFSTI</sequence>
<dbReference type="PANTHER" id="PTHR22642:SF2">
    <property type="entry name" value="PROTEIN LONG AFTER FAR-RED 3"/>
    <property type="match status" value="1"/>
</dbReference>
<evidence type="ECO:0000313" key="2">
    <source>
        <dbReference type="EMBL" id="MBB5844706.1"/>
    </source>
</evidence>
<dbReference type="InterPro" id="IPR011059">
    <property type="entry name" value="Metal-dep_hydrolase_composite"/>
</dbReference>
<dbReference type="Proteomes" id="UP000536685">
    <property type="component" value="Unassembled WGS sequence"/>
</dbReference>
<organism evidence="2 3">
    <name type="scientific">Conyzicola lurida</name>
    <dbReference type="NCBI Taxonomy" id="1172621"/>
    <lineage>
        <taxon>Bacteria</taxon>
        <taxon>Bacillati</taxon>
        <taxon>Actinomycetota</taxon>
        <taxon>Actinomycetes</taxon>
        <taxon>Micrococcales</taxon>
        <taxon>Microbacteriaceae</taxon>
        <taxon>Conyzicola</taxon>
    </lineage>
</organism>
<dbReference type="GO" id="GO:0016810">
    <property type="term" value="F:hydrolase activity, acting on carbon-nitrogen (but not peptide) bonds"/>
    <property type="evidence" value="ECO:0007669"/>
    <property type="project" value="InterPro"/>
</dbReference>
<dbReference type="SUPFAM" id="SSF51338">
    <property type="entry name" value="Composite domain of metallo-dependent hydrolases"/>
    <property type="match status" value="1"/>
</dbReference>